<dbReference type="SMART" id="SM00487">
    <property type="entry name" value="DEXDc"/>
    <property type="match status" value="1"/>
</dbReference>
<evidence type="ECO:0000313" key="9">
    <source>
        <dbReference type="Proteomes" id="UP000663720"/>
    </source>
</evidence>
<dbReference type="InterPro" id="IPR001650">
    <property type="entry name" value="Helicase_C-like"/>
</dbReference>
<evidence type="ECO:0000256" key="1">
    <source>
        <dbReference type="ARBA" id="ARBA00022741"/>
    </source>
</evidence>
<keyword evidence="5" id="KW-0175">Coiled coil</keyword>
<evidence type="ECO:0000256" key="3">
    <source>
        <dbReference type="ARBA" id="ARBA00022806"/>
    </source>
</evidence>
<dbReference type="SUPFAM" id="SSF52540">
    <property type="entry name" value="P-loop containing nucleoside triphosphate hydrolases"/>
    <property type="match status" value="2"/>
</dbReference>
<dbReference type="InterPro" id="IPR038718">
    <property type="entry name" value="SNF2-like_sf"/>
</dbReference>
<dbReference type="GO" id="GO:0004386">
    <property type="term" value="F:helicase activity"/>
    <property type="evidence" value="ECO:0007669"/>
    <property type="project" value="UniProtKB-KW"/>
</dbReference>
<dbReference type="AlphaFoldDB" id="A0A975GII3"/>
<evidence type="ECO:0000259" key="6">
    <source>
        <dbReference type="PROSITE" id="PS51192"/>
    </source>
</evidence>
<organism evidence="8 9">
    <name type="scientific">Desulfonema limicola</name>
    <dbReference type="NCBI Taxonomy" id="45656"/>
    <lineage>
        <taxon>Bacteria</taxon>
        <taxon>Pseudomonadati</taxon>
        <taxon>Thermodesulfobacteriota</taxon>
        <taxon>Desulfobacteria</taxon>
        <taxon>Desulfobacterales</taxon>
        <taxon>Desulfococcaceae</taxon>
        <taxon>Desulfonema</taxon>
    </lineage>
</organism>
<dbReference type="PANTHER" id="PTHR45766:SF6">
    <property type="entry name" value="SWI_SNF-RELATED MATRIX-ASSOCIATED ACTIN-DEPENDENT REGULATOR OF CHROMATIN SUBFAMILY A-LIKE PROTEIN 1"/>
    <property type="match status" value="1"/>
</dbReference>
<dbReference type="EMBL" id="CP061799">
    <property type="protein sequence ID" value="QTA82379.1"/>
    <property type="molecule type" value="Genomic_DNA"/>
</dbReference>
<keyword evidence="1" id="KW-0547">Nucleotide-binding</keyword>
<dbReference type="InterPro" id="IPR003593">
    <property type="entry name" value="AAA+_ATPase"/>
</dbReference>
<dbReference type="CDD" id="cd18011">
    <property type="entry name" value="DEXDc_RapA"/>
    <property type="match status" value="1"/>
</dbReference>
<evidence type="ECO:0000256" key="4">
    <source>
        <dbReference type="ARBA" id="ARBA00022840"/>
    </source>
</evidence>
<name>A0A975GII3_9BACT</name>
<feature type="domain" description="Helicase ATP-binding" evidence="6">
    <location>
        <begin position="1"/>
        <end position="172"/>
    </location>
</feature>
<dbReference type="InterPro" id="IPR014001">
    <property type="entry name" value="Helicase_ATP-bd"/>
</dbReference>
<protein>
    <submittedName>
        <fullName evidence="8">Helicase C-terminal domain-containing protein, DUF3883</fullName>
    </submittedName>
</protein>
<evidence type="ECO:0000256" key="5">
    <source>
        <dbReference type="SAM" id="Coils"/>
    </source>
</evidence>
<dbReference type="KEGG" id="dli:dnl_47550"/>
<dbReference type="Gene3D" id="3.40.50.10810">
    <property type="entry name" value="Tandem AAA-ATPase domain"/>
    <property type="match status" value="1"/>
</dbReference>
<reference evidence="8" key="1">
    <citation type="journal article" date="2021" name="Microb. Physiol.">
        <title>Proteogenomic Insights into the Physiology of Marine, Sulfate-Reducing, Filamentous Desulfonema limicola and Desulfonema magnum.</title>
        <authorList>
            <person name="Schnaars V."/>
            <person name="Wohlbrand L."/>
            <person name="Scheve S."/>
            <person name="Hinrichs C."/>
            <person name="Reinhardt R."/>
            <person name="Rabus R."/>
        </authorList>
    </citation>
    <scope>NUCLEOTIDE SEQUENCE</scope>
    <source>
        <strain evidence="8">5ac10</strain>
    </source>
</reference>
<dbReference type="InterPro" id="IPR049730">
    <property type="entry name" value="SNF2/RAD54-like_C"/>
</dbReference>
<keyword evidence="3 8" id="KW-0347">Helicase</keyword>
<evidence type="ECO:0000259" key="7">
    <source>
        <dbReference type="PROSITE" id="PS51194"/>
    </source>
</evidence>
<keyword evidence="9" id="KW-1185">Reference proteome</keyword>
<dbReference type="Proteomes" id="UP000663720">
    <property type="component" value="Chromosome"/>
</dbReference>
<feature type="coiled-coil region" evidence="5">
    <location>
        <begin position="272"/>
        <end position="366"/>
    </location>
</feature>
<evidence type="ECO:0000313" key="8">
    <source>
        <dbReference type="EMBL" id="QTA82379.1"/>
    </source>
</evidence>
<sequence length="1047" mass="120607">MIPKQPLRFLLADDPGSGKTIMAGLLIRELMVRGDLKRCLIVAPGNLVEQWQDELDQKFGVSFEIFSREMVESTRSGNPFEERNQLIARIDQLARADDLIAKLKTTDWDLIIVDEAHKMSASWFGRKLNRTKRYQLGEELGKITRHLLLMTATPHNGKEEDFQSFLSLLDSDRFYGKFRDGTHQVDTSDIMRRMVKEDLLKFDATPLFPERRAYTVNYKLSDLEAALYENVTKYVRNQMNQAEHLGGKRKGTVGFALTILQRRLASSPEAIYKSLIRRYNKLLQMLEDVKNNKRSLSEQGNLNAMTEEDFDDFLDDAPENEIDELEEQVMDQATAAQTINELEKEITCLEELVKQAKEVRQSEEDRKWIELSRLLQDSPEMQDRYGNLRKLIIFTEHKDTLQYLYERITGLLGREEAVVIIHGGVKREERRKVQEQFTQDKDVIILLATDAAGEGINLQRANLMVNYDLPWNPNRLEQRFGRIHRIGQTEVCHLWNLVAAETREGDVFQRLFDKLENERETLGGKVFDILGQVFQEHSLKKLLMEAIMYGDSPEVRAKLHQKVENVLDTEHLKDILSRNALAADHIDAGKVFAIREEMEKAEALKLQPFFIQSFFEEAFSRQAGQLKKREKGRFEISYVPESIRSKDRVIGYGKPVLRRYERICFDKQYVRIEGKPLADLIAPGHPLMDALIDLIQEQYRDLLKQGTVLIDRSDEGTEPFILYIIDHKIRDGGVDKHGQQRIVSQRMQFVLTDSKGNISQGGHAPYLDYEAAGPVEMTLIKPLFEQSWLKQNMDIPALEHAVKNLVPEHFNEVKSRRERMVDLTLQAVHERLTKEINFWSFRYEQLLSEFQAGKQPAIQPENARRRAEELTGRLQQRTRELEEKRDIVSNTPVIVGGALIIPQGFLDKKTGKSVPQWAVDPAARSRIEKLAMNAVMNAEKKLGFEPEDVAQKKYGWDVQSRTQNGELRFIEVKGRVKGADTVTVTKNEILASLNQPDKYVLAIVLIDGENVDGPYYLRQPFEQEPGFGVTSINFELKALLKKAELPN</sequence>
<dbReference type="GO" id="GO:0016787">
    <property type="term" value="F:hydrolase activity"/>
    <property type="evidence" value="ECO:0007669"/>
    <property type="project" value="UniProtKB-KW"/>
</dbReference>
<dbReference type="PROSITE" id="PS51194">
    <property type="entry name" value="HELICASE_CTER"/>
    <property type="match status" value="1"/>
</dbReference>
<dbReference type="InterPro" id="IPR057342">
    <property type="entry name" value="DEXDc_RapA"/>
</dbReference>
<dbReference type="PROSITE" id="PS51192">
    <property type="entry name" value="HELICASE_ATP_BIND_1"/>
    <property type="match status" value="1"/>
</dbReference>
<feature type="domain" description="Helicase C-terminal" evidence="7">
    <location>
        <begin position="380"/>
        <end position="530"/>
    </location>
</feature>
<dbReference type="GO" id="GO:0005524">
    <property type="term" value="F:ATP binding"/>
    <property type="evidence" value="ECO:0007669"/>
    <property type="project" value="UniProtKB-KW"/>
</dbReference>
<dbReference type="CDD" id="cd18793">
    <property type="entry name" value="SF2_C_SNF"/>
    <property type="match status" value="1"/>
</dbReference>
<keyword evidence="2" id="KW-0378">Hydrolase</keyword>
<gene>
    <name evidence="8" type="ORF">dnl_47550</name>
</gene>
<accession>A0A975GII3</accession>
<dbReference type="Pfam" id="PF13020">
    <property type="entry name" value="NOV_C"/>
    <property type="match status" value="1"/>
</dbReference>
<evidence type="ECO:0000256" key="2">
    <source>
        <dbReference type="ARBA" id="ARBA00022801"/>
    </source>
</evidence>
<dbReference type="Gene3D" id="3.40.50.300">
    <property type="entry name" value="P-loop containing nucleotide triphosphate hydrolases"/>
    <property type="match status" value="1"/>
</dbReference>
<keyword evidence="4" id="KW-0067">ATP-binding</keyword>
<proteinExistence type="predicted"/>
<dbReference type="Pfam" id="PF00176">
    <property type="entry name" value="SNF2-rel_dom"/>
    <property type="match status" value="1"/>
</dbReference>
<dbReference type="SMART" id="SM00382">
    <property type="entry name" value="AAA"/>
    <property type="match status" value="1"/>
</dbReference>
<dbReference type="InterPro" id="IPR027417">
    <property type="entry name" value="P-loop_NTPase"/>
</dbReference>
<dbReference type="InterPro" id="IPR000330">
    <property type="entry name" value="SNF2_N"/>
</dbReference>
<dbReference type="PANTHER" id="PTHR45766">
    <property type="entry name" value="DNA ANNEALING HELICASE AND ENDONUCLEASE ZRANB3 FAMILY MEMBER"/>
    <property type="match status" value="1"/>
</dbReference>
<dbReference type="Pfam" id="PF00271">
    <property type="entry name" value="Helicase_C"/>
    <property type="match status" value="1"/>
</dbReference>
<dbReference type="SMART" id="SM00490">
    <property type="entry name" value="HELICc"/>
    <property type="match status" value="1"/>
</dbReference>
<dbReference type="InterPro" id="IPR024975">
    <property type="entry name" value="NOV_C"/>
</dbReference>